<dbReference type="EMBL" id="VUNG01000051">
    <property type="protein sequence ID" value="MST85766.1"/>
    <property type="molecule type" value="Genomic_DNA"/>
</dbReference>
<dbReference type="RefSeq" id="WP_154535366.1">
    <property type="nucleotide sequence ID" value="NZ_VUNG01000051.1"/>
</dbReference>
<dbReference type="GO" id="GO:0000030">
    <property type="term" value="F:mannosyltransferase activity"/>
    <property type="evidence" value="ECO:0007669"/>
    <property type="project" value="TreeGrafter"/>
</dbReference>
<evidence type="ECO:0000256" key="1">
    <source>
        <dbReference type="ARBA" id="ARBA00022679"/>
    </source>
</evidence>
<evidence type="ECO:0000313" key="2">
    <source>
        <dbReference type="EMBL" id="MST85766.1"/>
    </source>
</evidence>
<accession>A0A7K0KIL3</accession>
<dbReference type="PANTHER" id="PTHR32385:SF15">
    <property type="entry name" value="INOSITOL PHOSPHOCERAMIDE MANNOSYLTRANSFERASE 1"/>
    <property type="match status" value="1"/>
</dbReference>
<dbReference type="AlphaFoldDB" id="A0A7K0KIL3"/>
<organism evidence="2 3">
    <name type="scientific">Hallella mizrahii</name>
    <dbReference type="NCBI Taxonomy" id="2606637"/>
    <lineage>
        <taxon>Bacteria</taxon>
        <taxon>Pseudomonadati</taxon>
        <taxon>Bacteroidota</taxon>
        <taxon>Bacteroidia</taxon>
        <taxon>Bacteroidales</taxon>
        <taxon>Prevotellaceae</taxon>
        <taxon>Hallella</taxon>
    </lineage>
</organism>
<keyword evidence="3" id="KW-1185">Reference proteome</keyword>
<evidence type="ECO:0000313" key="3">
    <source>
        <dbReference type="Proteomes" id="UP000438914"/>
    </source>
</evidence>
<reference evidence="2 3" key="1">
    <citation type="submission" date="2019-08" db="EMBL/GenBank/DDBJ databases">
        <title>In-depth cultivation of the pig gut microbiome towards novel bacterial diversity and tailored functional studies.</title>
        <authorList>
            <person name="Wylensek D."/>
            <person name="Hitch T.C.A."/>
            <person name="Clavel T."/>
        </authorList>
    </citation>
    <scope>NUCLEOTIDE SEQUENCE [LARGE SCALE GENOMIC DNA]</scope>
    <source>
        <strain evidence="2 3">LKV-178-WT-2A</strain>
    </source>
</reference>
<gene>
    <name evidence="2" type="ORF">FYJ73_14015</name>
</gene>
<name>A0A7K0KIL3_9BACT</name>
<dbReference type="Pfam" id="PF04488">
    <property type="entry name" value="Gly_transf_sug"/>
    <property type="match status" value="1"/>
</dbReference>
<dbReference type="Gene3D" id="3.90.550.20">
    <property type="match status" value="1"/>
</dbReference>
<sequence length="255" mass="30285">MIPKIIHFCWLSNDPIPEKLQEYMASWKKYLPDYEFMKWDFNRFPKESCPWVSEAFDAKKYAFAADYIRIYALYKYGGIYLDMDVEVLKKFDDLLKYPYFLCSEHTEGGPEVAAFGSTGGAEWLRDWLDYYNGKHFVNEDGSLNTKPLPKIAIEQLTQNGYHFVTIKRPEDIAENKNSKDICLLPSDYFSPKSYADGKIYLSNNTYCIHHFTASWKPIEQRLEHKFWNLLGLRPHRIMWHVDNLLDKIKNKFRKK</sequence>
<dbReference type="SUPFAM" id="SSF53448">
    <property type="entry name" value="Nucleotide-diphospho-sugar transferases"/>
    <property type="match status" value="1"/>
</dbReference>
<protein>
    <submittedName>
        <fullName evidence="2">Glycosyl transferase</fullName>
    </submittedName>
</protein>
<dbReference type="InterPro" id="IPR051706">
    <property type="entry name" value="Glycosyltransferase_domain"/>
</dbReference>
<comment type="caution">
    <text evidence="2">The sequence shown here is derived from an EMBL/GenBank/DDBJ whole genome shotgun (WGS) entry which is preliminary data.</text>
</comment>
<dbReference type="InterPro" id="IPR007577">
    <property type="entry name" value="GlycoTrfase_DXD_sugar-bd_CS"/>
</dbReference>
<proteinExistence type="predicted"/>
<dbReference type="GO" id="GO:0016020">
    <property type="term" value="C:membrane"/>
    <property type="evidence" value="ECO:0007669"/>
    <property type="project" value="GOC"/>
</dbReference>
<dbReference type="PANTHER" id="PTHR32385">
    <property type="entry name" value="MANNOSYL PHOSPHORYLINOSITOL CERAMIDE SYNTHASE"/>
    <property type="match status" value="1"/>
</dbReference>
<dbReference type="Proteomes" id="UP000438914">
    <property type="component" value="Unassembled WGS sequence"/>
</dbReference>
<dbReference type="InterPro" id="IPR029044">
    <property type="entry name" value="Nucleotide-diphossugar_trans"/>
</dbReference>
<dbReference type="GO" id="GO:0051999">
    <property type="term" value="P:mannosyl-inositol phosphorylceramide biosynthetic process"/>
    <property type="evidence" value="ECO:0007669"/>
    <property type="project" value="TreeGrafter"/>
</dbReference>
<keyword evidence="1 2" id="KW-0808">Transferase</keyword>